<evidence type="ECO:0000313" key="4">
    <source>
        <dbReference type="Proteomes" id="UP000317835"/>
    </source>
</evidence>
<dbReference type="EMBL" id="CP036429">
    <property type="protein sequence ID" value="QDV39588.1"/>
    <property type="molecule type" value="Genomic_DNA"/>
</dbReference>
<keyword evidence="3" id="KW-0614">Plasmid</keyword>
<dbReference type="GO" id="GO:0003677">
    <property type="term" value="F:DNA binding"/>
    <property type="evidence" value="ECO:0007669"/>
    <property type="project" value="UniProtKB-KW"/>
</dbReference>
<protein>
    <submittedName>
        <fullName evidence="3">DNA-binding response regulator CreB</fullName>
    </submittedName>
</protein>
<proteinExistence type="predicted"/>
<dbReference type="SMART" id="SM00448">
    <property type="entry name" value="REC"/>
    <property type="match status" value="1"/>
</dbReference>
<keyword evidence="4" id="KW-1185">Reference proteome</keyword>
<dbReference type="InterPro" id="IPR011006">
    <property type="entry name" value="CheY-like_superfamily"/>
</dbReference>
<dbReference type="AlphaFoldDB" id="A0A518HFI9"/>
<evidence type="ECO:0000313" key="3">
    <source>
        <dbReference type="EMBL" id="QDV39588.1"/>
    </source>
</evidence>
<feature type="domain" description="Response regulatory" evidence="2">
    <location>
        <begin position="5"/>
        <end position="124"/>
    </location>
</feature>
<dbReference type="PROSITE" id="PS50110">
    <property type="entry name" value="RESPONSE_REGULATORY"/>
    <property type="match status" value="1"/>
</dbReference>
<geneLocation type="plasmid" evidence="4">
    <name>pelp_3</name>
</geneLocation>
<sequence>MRRRRVLIADADGSLLDAYAAALRQAGFEVAIAADGGQCMDRLRDGGHDALVLDLDLLWAGGAGVLARWPEDAPRPAVPTLVLSGRSEGGRLYRLLRLVAFPTGEYRDKPVEPGELAERVGRLPGLPSLVAVSP</sequence>
<dbReference type="SUPFAM" id="SSF52172">
    <property type="entry name" value="CheY-like"/>
    <property type="match status" value="1"/>
</dbReference>
<dbReference type="GO" id="GO:0000160">
    <property type="term" value="P:phosphorelay signal transduction system"/>
    <property type="evidence" value="ECO:0007669"/>
    <property type="project" value="InterPro"/>
</dbReference>
<dbReference type="Proteomes" id="UP000317835">
    <property type="component" value="Plasmid pElP_3"/>
</dbReference>
<dbReference type="Gene3D" id="3.40.50.2300">
    <property type="match status" value="1"/>
</dbReference>
<name>A0A518HFI9_9BACT</name>
<organism evidence="3 4">
    <name type="scientific">Tautonia plasticadhaerens</name>
    <dbReference type="NCBI Taxonomy" id="2527974"/>
    <lineage>
        <taxon>Bacteria</taxon>
        <taxon>Pseudomonadati</taxon>
        <taxon>Planctomycetota</taxon>
        <taxon>Planctomycetia</taxon>
        <taxon>Isosphaerales</taxon>
        <taxon>Isosphaeraceae</taxon>
        <taxon>Tautonia</taxon>
    </lineage>
</organism>
<accession>A0A518HFI9</accession>
<evidence type="ECO:0000259" key="2">
    <source>
        <dbReference type="PROSITE" id="PS50110"/>
    </source>
</evidence>
<dbReference type="RefSeq" id="WP_145279781.1">
    <property type="nucleotide sequence ID" value="NZ_CP036429.1"/>
</dbReference>
<reference evidence="3 4" key="1">
    <citation type="submission" date="2019-02" db="EMBL/GenBank/DDBJ databases">
        <title>Deep-cultivation of Planctomycetes and their phenomic and genomic characterization uncovers novel biology.</title>
        <authorList>
            <person name="Wiegand S."/>
            <person name="Jogler M."/>
            <person name="Boedeker C."/>
            <person name="Pinto D."/>
            <person name="Vollmers J."/>
            <person name="Rivas-Marin E."/>
            <person name="Kohn T."/>
            <person name="Peeters S.H."/>
            <person name="Heuer A."/>
            <person name="Rast P."/>
            <person name="Oberbeckmann S."/>
            <person name="Bunk B."/>
            <person name="Jeske O."/>
            <person name="Meyerdierks A."/>
            <person name="Storesund J.E."/>
            <person name="Kallscheuer N."/>
            <person name="Luecker S."/>
            <person name="Lage O.M."/>
            <person name="Pohl T."/>
            <person name="Merkel B.J."/>
            <person name="Hornburger P."/>
            <person name="Mueller R.-W."/>
            <person name="Bruemmer F."/>
            <person name="Labrenz M."/>
            <person name="Spormann A.M."/>
            <person name="Op den Camp H."/>
            <person name="Overmann J."/>
            <person name="Amann R."/>
            <person name="Jetten M.S.M."/>
            <person name="Mascher T."/>
            <person name="Medema M.H."/>
            <person name="Devos D.P."/>
            <person name="Kaster A.-K."/>
            <person name="Ovreas L."/>
            <person name="Rohde M."/>
            <person name="Galperin M.Y."/>
            <person name="Jogler C."/>
        </authorList>
    </citation>
    <scope>NUCLEOTIDE SEQUENCE [LARGE SCALE GENOMIC DNA]</scope>
    <source>
        <strain evidence="3 4">ElP</strain>
        <plasmid evidence="4">pelp_3</plasmid>
    </source>
</reference>
<keyword evidence="1" id="KW-0597">Phosphoprotein</keyword>
<evidence type="ECO:0000256" key="1">
    <source>
        <dbReference type="PROSITE-ProRule" id="PRU00169"/>
    </source>
</evidence>
<dbReference type="KEGG" id="tpla:ElP_75590"/>
<feature type="modified residue" description="4-aspartylphosphate" evidence="1">
    <location>
        <position position="54"/>
    </location>
</feature>
<keyword evidence="3" id="KW-0238">DNA-binding</keyword>
<gene>
    <name evidence="3" type="ORF">ElP_75590</name>
</gene>
<dbReference type="InterPro" id="IPR001789">
    <property type="entry name" value="Sig_transdc_resp-reg_receiver"/>
</dbReference>
<dbReference type="Pfam" id="PF00072">
    <property type="entry name" value="Response_reg"/>
    <property type="match status" value="1"/>
</dbReference>